<dbReference type="InterPro" id="IPR001650">
    <property type="entry name" value="Helicase_C-like"/>
</dbReference>
<protein>
    <submittedName>
        <fullName evidence="3">SNF2 family N-terminal domain-containing protein</fullName>
    </submittedName>
</protein>
<dbReference type="Gene3D" id="3.40.50.300">
    <property type="entry name" value="P-loop containing nucleotide triphosphate hydrolases"/>
    <property type="match status" value="1"/>
</dbReference>
<keyword evidence="4" id="KW-1185">Reference proteome</keyword>
<feature type="non-terminal residue" evidence="3">
    <location>
        <position position="1"/>
    </location>
</feature>
<dbReference type="InterPro" id="IPR027417">
    <property type="entry name" value="P-loop_NTPase"/>
</dbReference>
<gene>
    <name evidence="3" type="ORF">IE077_003408</name>
</gene>
<dbReference type="PROSITE" id="PS51194">
    <property type="entry name" value="HELICASE_CTER"/>
    <property type="match status" value="1"/>
</dbReference>
<evidence type="ECO:0000256" key="1">
    <source>
        <dbReference type="ARBA" id="ARBA00022801"/>
    </source>
</evidence>
<dbReference type="Pfam" id="PF00271">
    <property type="entry name" value="Helicase_C"/>
    <property type="match status" value="1"/>
</dbReference>
<dbReference type="SUPFAM" id="SSF52540">
    <property type="entry name" value="P-loop containing nucleoside triphosphate hydrolases"/>
    <property type="match status" value="1"/>
</dbReference>
<evidence type="ECO:0000313" key="3">
    <source>
        <dbReference type="EMBL" id="KAF8820231.1"/>
    </source>
</evidence>
<reference evidence="3 4" key="1">
    <citation type="journal article" date="2020" name="bioRxiv">
        <title>Metabolic contributions of an alphaproteobacterial endosymbiont in the apicomplexan Cardiosporidium cionae.</title>
        <authorList>
            <person name="Hunter E.S."/>
            <person name="Paight C.J."/>
            <person name="Lane C.E."/>
        </authorList>
    </citation>
    <scope>NUCLEOTIDE SEQUENCE [LARGE SCALE GENOMIC DNA]</scope>
    <source>
        <strain evidence="3">ESH_2018</strain>
    </source>
</reference>
<dbReference type="Proteomes" id="UP000823046">
    <property type="component" value="Unassembled WGS sequence"/>
</dbReference>
<sequence length="238" mass="27045">YNPSSIVYVTQQASKTLDSNMTPLRGSHSTKFETILKRIQWILKKSPSTASLSSTLPAAIASSASIPPDKMIVFSEWNEALDMLCAALEENAMDYIRYNGSRQDFSALTMFLTDPHYRILVCNIHKAGKGITMTAANHILFIEPCLRVADEQQAIARIYRMGQTKQTYVWRFIVKKSVEEKIIEMTKHRKRLYTEKESVLSDEIELEKEHITIDDIRILFDLRAPSAEEVFPAAAAIN</sequence>
<organism evidence="3 4">
    <name type="scientific">Cardiosporidium cionae</name>
    <dbReference type="NCBI Taxonomy" id="476202"/>
    <lineage>
        <taxon>Eukaryota</taxon>
        <taxon>Sar</taxon>
        <taxon>Alveolata</taxon>
        <taxon>Apicomplexa</taxon>
        <taxon>Aconoidasida</taxon>
        <taxon>Nephromycida</taxon>
        <taxon>Cardiosporidium</taxon>
    </lineage>
</organism>
<dbReference type="InterPro" id="IPR049730">
    <property type="entry name" value="SNF2/RAD54-like_C"/>
</dbReference>
<dbReference type="InterPro" id="IPR052583">
    <property type="entry name" value="ATP-helicase/E3_Ub-Ligase"/>
</dbReference>
<accession>A0ABQ7J8C0</accession>
<feature type="domain" description="Helicase C-terminal" evidence="2">
    <location>
        <begin position="55"/>
        <end position="212"/>
    </location>
</feature>
<dbReference type="CDD" id="cd18793">
    <property type="entry name" value="SF2_C_SNF"/>
    <property type="match status" value="1"/>
</dbReference>
<dbReference type="EMBL" id="JADAQX010000441">
    <property type="protein sequence ID" value="KAF8820231.1"/>
    <property type="molecule type" value="Genomic_DNA"/>
</dbReference>
<evidence type="ECO:0000259" key="2">
    <source>
        <dbReference type="PROSITE" id="PS51194"/>
    </source>
</evidence>
<proteinExistence type="predicted"/>
<dbReference type="PANTHER" id="PTHR45865">
    <property type="entry name" value="E3 UBIQUITIN-PROTEIN LIGASE SHPRH FAMILY MEMBER"/>
    <property type="match status" value="1"/>
</dbReference>
<name>A0ABQ7J8C0_9APIC</name>
<comment type="caution">
    <text evidence="3">The sequence shown here is derived from an EMBL/GenBank/DDBJ whole genome shotgun (WGS) entry which is preliminary data.</text>
</comment>
<evidence type="ECO:0000313" key="4">
    <source>
        <dbReference type="Proteomes" id="UP000823046"/>
    </source>
</evidence>
<keyword evidence="1" id="KW-0378">Hydrolase</keyword>
<dbReference type="PANTHER" id="PTHR45865:SF1">
    <property type="entry name" value="E3 UBIQUITIN-PROTEIN LIGASE SHPRH"/>
    <property type="match status" value="1"/>
</dbReference>